<evidence type="ECO:0000313" key="4">
    <source>
        <dbReference type="Proteomes" id="UP000823674"/>
    </source>
</evidence>
<proteinExistence type="inferred from homology"/>
<dbReference type="Pfam" id="PF04484">
    <property type="entry name" value="QWRF"/>
    <property type="match status" value="1"/>
</dbReference>
<gene>
    <name evidence="3" type="primary">A06g510050.1_BraROA</name>
    <name evidence="3" type="ORF">IGI04_025388</name>
</gene>
<sequence length="531" mass="58775">MKSCEHENVSLKTTSRGKSRVVSSRFLSPTSSSSPIRRNSTSNSSANNVHLGLRKHDRMSDGIPNQSNGPEVDTKENRRRIDDEDNVILPGRFSVDECALHRSSSSRRNSRSSLLYYNDESDSELSDVSFASTTLSTSRSLSRSHKPGIKVSSKYLHDASKGCTTNNTRLQQGSQSFRGGIESRTNSAARYGSSMSQWALSPGRSLEAHQASSIYPSSNLKPPRGKGVGKLFNLGLDFFRRSKNKSSPISSPLKPKTEASHQLKLMNNRLVQWRFVNARASAANNNVASRAKKQLLSACDALTKLQNLVLQERINLQKKQLEMKLAHLLVSQDKHLEAWEDMGRQHFSSISMTTQALHSLLSRVPLREGAKVKIESAVTIFRKGEAVSDGIISTVNSFAPTIEDIVPLASQLAEVVAQEKLMLEQCHDLLRMISELELLSRSLNQKSMASLARRAMSIAQIPSARVPASVCQRRGLAGAADHHGSTKVDFWKQPTNSGNWKEEHFVLISLSGWGLLFYSGYKLFTDDKPAQ</sequence>
<dbReference type="PANTHER" id="PTHR31807">
    <property type="entry name" value="AUGMIN FAMILY MEMBER"/>
    <property type="match status" value="1"/>
</dbReference>
<reference evidence="3 4" key="1">
    <citation type="submission" date="2021-03" db="EMBL/GenBank/DDBJ databases">
        <authorList>
            <person name="King G.J."/>
            <person name="Bancroft I."/>
            <person name="Baten A."/>
            <person name="Bloomfield J."/>
            <person name="Borpatragohain P."/>
            <person name="He Z."/>
            <person name="Irish N."/>
            <person name="Irwin J."/>
            <person name="Liu K."/>
            <person name="Mauleon R.P."/>
            <person name="Moore J."/>
            <person name="Morris R."/>
            <person name="Ostergaard L."/>
            <person name="Wang B."/>
            <person name="Wells R."/>
        </authorList>
    </citation>
    <scope>NUCLEOTIDE SEQUENCE [LARGE SCALE GENOMIC DNA]</scope>
    <source>
        <strain evidence="3">R-o-18</strain>
        <tissue evidence="3">Leaf</tissue>
    </source>
</reference>
<feature type="region of interest" description="Disordered" evidence="2">
    <location>
        <begin position="160"/>
        <end position="182"/>
    </location>
</feature>
<name>A0ABQ7MBZ0_BRACM</name>
<accession>A0ABQ7MBZ0</accession>
<keyword evidence="4" id="KW-1185">Reference proteome</keyword>
<protein>
    <recommendedName>
        <fullName evidence="5">QWRF motif-containing protein 3</fullName>
    </recommendedName>
</protein>
<dbReference type="EMBL" id="JADBGQ010000006">
    <property type="protein sequence ID" value="KAG5395425.1"/>
    <property type="molecule type" value="Genomic_DNA"/>
</dbReference>
<feature type="compositionally biased region" description="Basic and acidic residues" evidence="2">
    <location>
        <begin position="72"/>
        <end position="82"/>
    </location>
</feature>
<comment type="similarity">
    <text evidence="1">Belongs to the QWRF family.</text>
</comment>
<evidence type="ECO:0008006" key="5">
    <source>
        <dbReference type="Google" id="ProtNLM"/>
    </source>
</evidence>
<dbReference type="Proteomes" id="UP000823674">
    <property type="component" value="Chromosome A06"/>
</dbReference>
<dbReference type="InterPro" id="IPR007573">
    <property type="entry name" value="QWRF"/>
</dbReference>
<evidence type="ECO:0000256" key="2">
    <source>
        <dbReference type="SAM" id="MobiDB-lite"/>
    </source>
</evidence>
<feature type="compositionally biased region" description="Low complexity" evidence="2">
    <location>
        <begin position="23"/>
        <end position="48"/>
    </location>
</feature>
<feature type="region of interest" description="Disordered" evidence="2">
    <location>
        <begin position="1"/>
        <end position="85"/>
    </location>
</feature>
<evidence type="ECO:0000313" key="3">
    <source>
        <dbReference type="EMBL" id="KAG5395425.1"/>
    </source>
</evidence>
<feature type="compositionally biased region" description="Polar residues" evidence="2">
    <location>
        <begin position="162"/>
        <end position="182"/>
    </location>
</feature>
<evidence type="ECO:0000256" key="1">
    <source>
        <dbReference type="ARBA" id="ARBA00010016"/>
    </source>
</evidence>
<dbReference type="PANTHER" id="PTHR31807:SF31">
    <property type="entry name" value="QWRF MOTIF PROTEIN (DUF566)-RELATED"/>
    <property type="match status" value="1"/>
</dbReference>
<comment type="caution">
    <text evidence="3">The sequence shown here is derived from an EMBL/GenBank/DDBJ whole genome shotgun (WGS) entry which is preliminary data.</text>
</comment>
<organism evidence="3 4">
    <name type="scientific">Brassica rapa subsp. trilocularis</name>
    <dbReference type="NCBI Taxonomy" id="1813537"/>
    <lineage>
        <taxon>Eukaryota</taxon>
        <taxon>Viridiplantae</taxon>
        <taxon>Streptophyta</taxon>
        <taxon>Embryophyta</taxon>
        <taxon>Tracheophyta</taxon>
        <taxon>Spermatophyta</taxon>
        <taxon>Magnoliopsida</taxon>
        <taxon>eudicotyledons</taxon>
        <taxon>Gunneridae</taxon>
        <taxon>Pentapetalae</taxon>
        <taxon>rosids</taxon>
        <taxon>malvids</taxon>
        <taxon>Brassicales</taxon>
        <taxon>Brassicaceae</taxon>
        <taxon>Brassiceae</taxon>
        <taxon>Brassica</taxon>
    </lineage>
</organism>